<evidence type="ECO:0000256" key="1">
    <source>
        <dbReference type="ARBA" id="ARBA00004173"/>
    </source>
</evidence>
<sequence length="615" mass="70206">MLSRISRSSRLLVRDLKLARSTPALPFKRFQSTLKSEPTEVFTKISDDKDPQRSAFFQYSWGSWLSGDKAKKAQRETRFSIEGAASLFKELHGTRSDSKNVDKSGEPFVRAPLTLKDGTSVLSSNLTSKILGDGELSIKSIASIHEGKHHRVYKISLNTGKELVLRIPYKLESDFAILQKIKSEVATLDFLNLKLNASVPKVLAYGTSKSNQLNSPFILMEFIEGDLLMKNWDPLAEDSEETQSKLKSVIDPIADFQEKALSVTFNKFGSLYFHDDVPAALQADAPYDGEENPLLKNRWRIGPSIEKSYAKNKNKLSEAQVNQFNGPWSASKPLELISSLAGIEIENLRNEAVHSNLEESDTHKQQIDTFENLKLLGSKLFNPASPSIMNVEEMFKPRLYLPDLDPLNTIVGKDEKLTFFDFEYASIKPFILTNYPSFVAYQGVKIYNLEEDIPGYSEMDEVEQQQYQFIYYKTRNERLWELALNERRHDLIAIASPHIKVLKSPYLQALEFKTPKDYLYIESCIIQLRSMWEAYVSNSLCNSDDAKFPIEYDEDYLTQHEQQLMAYQNEVLSSPFVATGGWIPQDMFNTLKEQGMIVEDKEGNYKIDSEKVLDE</sequence>
<dbReference type="InterPro" id="IPR051035">
    <property type="entry name" value="Mito_inheritance_9"/>
</dbReference>
<dbReference type="GO" id="GO:0005739">
    <property type="term" value="C:mitochondrion"/>
    <property type="evidence" value="ECO:0007669"/>
    <property type="project" value="UniProtKB-SubCell"/>
</dbReference>
<dbReference type="InterPro" id="IPR011009">
    <property type="entry name" value="Kinase-like_dom_sf"/>
</dbReference>
<name>A0A1E4SDR9_9ASCO</name>
<gene>
    <name evidence="8" type="ORF">CANTADRAFT_92038</name>
</gene>
<dbReference type="STRING" id="984487.A0A1E4SDR9"/>
<evidence type="ECO:0000256" key="4">
    <source>
        <dbReference type="ARBA" id="ARBA00022946"/>
    </source>
</evidence>
<dbReference type="PANTHER" id="PTHR36091:SF1">
    <property type="entry name" value="ALTERED INHERITANCE OF MITOCHONDRIA PROTEIN 9, MITOCHONDRIAL"/>
    <property type="match status" value="1"/>
</dbReference>
<dbReference type="SUPFAM" id="SSF56112">
    <property type="entry name" value="Protein kinase-like (PK-like)"/>
    <property type="match status" value="1"/>
</dbReference>
<evidence type="ECO:0000259" key="7">
    <source>
        <dbReference type="Pfam" id="PF01636"/>
    </source>
</evidence>
<evidence type="ECO:0000256" key="5">
    <source>
        <dbReference type="ARBA" id="ARBA00023128"/>
    </source>
</evidence>
<dbReference type="GeneID" id="30986036"/>
<proteinExistence type="inferred from homology"/>
<dbReference type="PANTHER" id="PTHR36091">
    <property type="entry name" value="ALTERED INHERITANCE OF MITOCHONDRIA PROTEIN 9, MITOCHONDRIAL"/>
    <property type="match status" value="1"/>
</dbReference>
<dbReference type="Pfam" id="PF01636">
    <property type="entry name" value="APH"/>
    <property type="match status" value="1"/>
</dbReference>
<dbReference type="Gene3D" id="3.30.200.20">
    <property type="entry name" value="Phosphorylase Kinase, domain 1"/>
    <property type="match status" value="1"/>
</dbReference>
<keyword evidence="9" id="KW-1185">Reference proteome</keyword>
<dbReference type="AlphaFoldDB" id="A0A1E4SDR9"/>
<protein>
    <recommendedName>
        <fullName evidence="3">Altered inheritance of mitochondria protein 9, mitochondrial</fullName>
    </recommendedName>
    <alternativeName>
        <fullName evidence="6">Found in mitochondrial proteome protein 29</fullName>
    </alternativeName>
</protein>
<keyword evidence="4" id="KW-0809">Transit peptide</keyword>
<dbReference type="RefSeq" id="XP_020062740.1">
    <property type="nucleotide sequence ID" value="XM_020211900.1"/>
</dbReference>
<dbReference type="InterPro" id="IPR002575">
    <property type="entry name" value="Aminoglycoside_PTrfase"/>
</dbReference>
<dbReference type="Proteomes" id="UP000094285">
    <property type="component" value="Unassembled WGS sequence"/>
</dbReference>
<dbReference type="EMBL" id="KV453915">
    <property type="protein sequence ID" value="ODV77618.1"/>
    <property type="molecule type" value="Genomic_DNA"/>
</dbReference>
<comment type="similarity">
    <text evidence="2">Belongs to the AIM9 family.</text>
</comment>
<evidence type="ECO:0000313" key="9">
    <source>
        <dbReference type="Proteomes" id="UP000094285"/>
    </source>
</evidence>
<accession>A0A1E4SDR9</accession>
<evidence type="ECO:0000313" key="8">
    <source>
        <dbReference type="EMBL" id="ODV77618.1"/>
    </source>
</evidence>
<dbReference type="OrthoDB" id="2968323at2759"/>
<evidence type="ECO:0000256" key="2">
    <source>
        <dbReference type="ARBA" id="ARBA00005543"/>
    </source>
</evidence>
<evidence type="ECO:0000256" key="3">
    <source>
        <dbReference type="ARBA" id="ARBA00016197"/>
    </source>
</evidence>
<evidence type="ECO:0000256" key="6">
    <source>
        <dbReference type="ARBA" id="ARBA00031849"/>
    </source>
</evidence>
<feature type="domain" description="Aminoglycoside phosphotransferase" evidence="7">
    <location>
        <begin position="142"/>
        <end position="236"/>
    </location>
</feature>
<keyword evidence="5" id="KW-0496">Mitochondrion</keyword>
<comment type="subcellular location">
    <subcellularLocation>
        <location evidence="1">Mitochondrion</location>
    </subcellularLocation>
</comment>
<reference evidence="9" key="1">
    <citation type="submission" date="2016-05" db="EMBL/GenBank/DDBJ databases">
        <title>Comparative genomics of biotechnologically important yeasts.</title>
        <authorList>
            <consortium name="DOE Joint Genome Institute"/>
            <person name="Riley R."/>
            <person name="Haridas S."/>
            <person name="Wolfe K.H."/>
            <person name="Lopes M.R."/>
            <person name="Hittinger C.T."/>
            <person name="Goker M."/>
            <person name="Salamov A."/>
            <person name="Wisecaver J."/>
            <person name="Long T.M."/>
            <person name="Aerts A.L."/>
            <person name="Barry K."/>
            <person name="Choi C."/>
            <person name="Clum A."/>
            <person name="Coughlan A.Y."/>
            <person name="Deshpande S."/>
            <person name="Douglass A.P."/>
            <person name="Hanson S.J."/>
            <person name="Klenk H.-P."/>
            <person name="Labutti K."/>
            <person name="Lapidus A."/>
            <person name="Lindquist E."/>
            <person name="Lipzen A."/>
            <person name="Meier-Kolthoff J.P."/>
            <person name="Ohm R.A."/>
            <person name="Otillar R.P."/>
            <person name="Pangilinan J."/>
            <person name="Peng Y."/>
            <person name="Rokas A."/>
            <person name="Rosa C.A."/>
            <person name="Scheuner C."/>
            <person name="Sibirny A.A."/>
            <person name="Slot J.C."/>
            <person name="Stielow J.B."/>
            <person name="Sun H."/>
            <person name="Kurtzman C.P."/>
            <person name="Blackwell M."/>
            <person name="Grigoriev I.V."/>
            <person name="Jeffries T.W."/>
        </authorList>
    </citation>
    <scope>NUCLEOTIDE SEQUENCE [LARGE SCALE GENOMIC DNA]</scope>
    <source>
        <strain evidence="9">NRRL Y-17324</strain>
    </source>
</reference>
<organism evidence="8 9">
    <name type="scientific">Suhomyces tanzawaensis NRRL Y-17324</name>
    <dbReference type="NCBI Taxonomy" id="984487"/>
    <lineage>
        <taxon>Eukaryota</taxon>
        <taxon>Fungi</taxon>
        <taxon>Dikarya</taxon>
        <taxon>Ascomycota</taxon>
        <taxon>Saccharomycotina</taxon>
        <taxon>Pichiomycetes</taxon>
        <taxon>Debaryomycetaceae</taxon>
        <taxon>Suhomyces</taxon>
    </lineage>
</organism>